<feature type="binding site" evidence="17">
    <location>
        <position position="399"/>
    </location>
    <ligand>
        <name>(6S)-NADPHX</name>
        <dbReference type="ChEBI" id="CHEBI:64076"/>
    </ligand>
</feature>
<sequence length="518" mass="53558">MSHIPPRSLAAQPSPLDDAAPQPNTRQRHHRQLLLTPAQMGQADAATIASGVPGIELMRRAGHAVALAVARRWQPCRVAVLCGPGNNGGDGFVAAQWLRARGWPVRVFLLGQMERLRGDAAWAASQWQGVTEEAAAFDPAQCDIVIDALFGAGLCRPLDGLAADLVQQLAASGLPVCAVDVPSGLDGASGQPQGPVAAAALTVSFFRAKPGHWLYPGRALCGELVLADIGIADDVPIQPAPKLWRNVPSLWQGLLPQPAAQGHKYQRGHVLVLGGARLTGAARLCAQAAQRSGAGLVTVLAPQPVWPVYAQALQASMVQPFADAQQLGALLDDVRAQVCVIGPGAGVQALTRQAVLAAAQRGKALVLDADALTAFAQEPQALFQALAANRAATAVLTPHEGEFARLFPELTGSKPERAAQAARLAQAVLVLKGADTVIAAPDGRVLINSNAPPELATGGTGDVLAGMVAAWLAQGAPALAAACAAVWLHGQAAQRALERGGAVGWGRRLTAEDLLHAL</sequence>
<evidence type="ECO:0000313" key="24">
    <source>
        <dbReference type="Proteomes" id="UP000217999"/>
    </source>
</evidence>
<keyword evidence="5 18" id="KW-0479">Metal-binding</keyword>
<dbReference type="Pfam" id="PF01256">
    <property type="entry name" value="Carb_kinase"/>
    <property type="match status" value="1"/>
</dbReference>
<evidence type="ECO:0000256" key="5">
    <source>
        <dbReference type="ARBA" id="ARBA00022723"/>
    </source>
</evidence>
<dbReference type="EC" id="5.1.99.6" evidence="19"/>
<comment type="function">
    <text evidence="18">Catalyzes the epimerization of the S- and R-forms of NAD(P)HX, a damaged form of NAD(P)H that is a result of enzymatic or heat-dependent hydration. This is a prerequisite for the S-specific NAD(P)H-hydrate dehydratase to allow the repair of both epimers of NAD(P)HX.</text>
</comment>
<dbReference type="InterPro" id="IPR000631">
    <property type="entry name" value="CARKD"/>
</dbReference>
<feature type="binding site" evidence="18">
    <location>
        <begin position="86"/>
        <end position="90"/>
    </location>
    <ligand>
        <name>(6S)-NADPHX</name>
        <dbReference type="ChEBI" id="CHEBI:64076"/>
    </ligand>
</feature>
<feature type="binding site" evidence="18">
    <location>
        <position position="183"/>
    </location>
    <ligand>
        <name>K(+)</name>
        <dbReference type="ChEBI" id="CHEBI:29103"/>
    </ligand>
</feature>
<comment type="subunit">
    <text evidence="17">Homotetramer.</text>
</comment>
<evidence type="ECO:0000256" key="2">
    <source>
        <dbReference type="ARBA" id="ARBA00000909"/>
    </source>
</evidence>
<comment type="function">
    <text evidence="17">Catalyzes the dehydration of the S-form of NAD(P)HX at the expense of ADP, which is converted to AMP. Together with NAD(P)HX epimerase, which catalyzes the epimerization of the S- and R-forms, the enzyme allows the repair of both epimers of NAD(P)HX, a damaged form of NAD(P)H that is a result of enzymatic or heat-dependent hydration.</text>
</comment>
<feature type="binding site" evidence="18">
    <location>
        <position position="87"/>
    </location>
    <ligand>
        <name>K(+)</name>
        <dbReference type="ChEBI" id="CHEBI:29103"/>
    </ligand>
</feature>
<keyword evidence="7 17" id="KW-0067">ATP-binding</keyword>
<comment type="similarity">
    <text evidence="3 19">In the N-terminal section; belongs to the NnrE/AIBP family.</text>
</comment>
<comment type="catalytic activity">
    <reaction evidence="1 18 19">
        <text>(6R)-NADHX = (6S)-NADHX</text>
        <dbReference type="Rhea" id="RHEA:32215"/>
        <dbReference type="ChEBI" id="CHEBI:64074"/>
        <dbReference type="ChEBI" id="CHEBI:64075"/>
        <dbReference type="EC" id="5.1.99.6"/>
    </reaction>
</comment>
<evidence type="ECO:0000256" key="1">
    <source>
        <dbReference type="ARBA" id="ARBA00000013"/>
    </source>
</evidence>
<dbReference type="Proteomes" id="UP000217999">
    <property type="component" value="Unassembled WGS sequence"/>
</dbReference>
<comment type="similarity">
    <text evidence="17">Belongs to the NnrD/CARKD family.</text>
</comment>
<dbReference type="InterPro" id="IPR004443">
    <property type="entry name" value="YjeF_N_dom"/>
</dbReference>
<dbReference type="Gene3D" id="3.40.1190.20">
    <property type="match status" value="1"/>
</dbReference>
<dbReference type="AlphaFoldDB" id="A0A2A2AE70"/>
<dbReference type="InterPro" id="IPR029056">
    <property type="entry name" value="Ribokinase-like"/>
</dbReference>
<feature type="binding site" evidence="17">
    <location>
        <position position="281"/>
    </location>
    <ligand>
        <name>(6S)-NADPHX</name>
        <dbReference type="ChEBI" id="CHEBI:64076"/>
    </ligand>
</feature>
<comment type="catalytic activity">
    <reaction evidence="2 18 19">
        <text>(6R)-NADPHX = (6S)-NADPHX</text>
        <dbReference type="Rhea" id="RHEA:32227"/>
        <dbReference type="ChEBI" id="CHEBI:64076"/>
        <dbReference type="ChEBI" id="CHEBI:64077"/>
        <dbReference type="EC" id="5.1.99.6"/>
    </reaction>
</comment>
<evidence type="ECO:0000256" key="16">
    <source>
        <dbReference type="ARBA" id="ARBA00049209"/>
    </source>
</evidence>
<evidence type="ECO:0000256" key="14">
    <source>
        <dbReference type="ARBA" id="ARBA00025153"/>
    </source>
</evidence>
<dbReference type="PIRSF" id="PIRSF017184">
    <property type="entry name" value="Nnr"/>
    <property type="match status" value="1"/>
</dbReference>
<dbReference type="RefSeq" id="WP_095548912.1">
    <property type="nucleotide sequence ID" value="NZ_NSJF01000001.1"/>
</dbReference>
<feature type="binding site" evidence="17">
    <location>
        <position position="344"/>
    </location>
    <ligand>
        <name>(6S)-NADPHX</name>
        <dbReference type="ChEBI" id="CHEBI:64076"/>
    </ligand>
</feature>
<dbReference type="PROSITE" id="PS51383">
    <property type="entry name" value="YJEF_C_3"/>
    <property type="match status" value="1"/>
</dbReference>
<dbReference type="Gene3D" id="3.40.50.10260">
    <property type="entry name" value="YjeF N-terminal domain"/>
    <property type="match status" value="1"/>
</dbReference>
<dbReference type="NCBIfam" id="TIGR00196">
    <property type="entry name" value="yjeF_cterm"/>
    <property type="match status" value="1"/>
</dbReference>
<evidence type="ECO:0000256" key="20">
    <source>
        <dbReference type="SAM" id="MobiDB-lite"/>
    </source>
</evidence>
<comment type="function">
    <text evidence="14 19">Bifunctional enzyme that catalyzes the epimerization of the S- and R-forms of NAD(P)HX and the dehydration of the S-form of NAD(P)HX at the expense of ADP, which is converted to AMP. This allows the repair of both epimers of NAD(P)HX, a damaged form of NAD(P)H that is a result of enzymatic or heat-dependent hydration.</text>
</comment>
<comment type="catalytic activity">
    <reaction evidence="16 17 19">
        <text>(6S)-NADPHX + ADP = AMP + phosphate + NADPH + H(+)</text>
        <dbReference type="Rhea" id="RHEA:32235"/>
        <dbReference type="ChEBI" id="CHEBI:15378"/>
        <dbReference type="ChEBI" id="CHEBI:43474"/>
        <dbReference type="ChEBI" id="CHEBI:57783"/>
        <dbReference type="ChEBI" id="CHEBI:64076"/>
        <dbReference type="ChEBI" id="CHEBI:456215"/>
        <dbReference type="ChEBI" id="CHEBI:456216"/>
        <dbReference type="EC" id="4.2.1.136"/>
    </reaction>
</comment>
<dbReference type="SUPFAM" id="SSF64153">
    <property type="entry name" value="YjeF N-terminal domain-like"/>
    <property type="match status" value="1"/>
</dbReference>
<dbReference type="EC" id="4.2.1.136" evidence="19"/>
<evidence type="ECO:0000256" key="13">
    <source>
        <dbReference type="ARBA" id="ARBA00023268"/>
    </source>
</evidence>
<feature type="binding site" evidence="18">
    <location>
        <position position="147"/>
    </location>
    <ligand>
        <name>K(+)</name>
        <dbReference type="ChEBI" id="CHEBI:29103"/>
    </ligand>
</feature>
<keyword evidence="9 18" id="KW-0630">Potassium</keyword>
<keyword evidence="11 18" id="KW-0413">Isomerase</keyword>
<evidence type="ECO:0000256" key="18">
    <source>
        <dbReference type="HAMAP-Rule" id="MF_01966"/>
    </source>
</evidence>
<evidence type="ECO:0000259" key="22">
    <source>
        <dbReference type="PROSITE" id="PS51385"/>
    </source>
</evidence>
<dbReference type="InterPro" id="IPR036652">
    <property type="entry name" value="YjeF_N_dom_sf"/>
</dbReference>
<dbReference type="SUPFAM" id="SSF53613">
    <property type="entry name" value="Ribokinase-like"/>
    <property type="match status" value="1"/>
</dbReference>
<comment type="similarity">
    <text evidence="4 19">In the C-terminal section; belongs to the NnrD/CARKD family.</text>
</comment>
<dbReference type="CDD" id="cd01171">
    <property type="entry name" value="YXKO-related"/>
    <property type="match status" value="1"/>
</dbReference>
<evidence type="ECO:0000256" key="15">
    <source>
        <dbReference type="ARBA" id="ARBA00048238"/>
    </source>
</evidence>
<comment type="caution">
    <text evidence="18">Lacks conserved residue(s) required for the propagation of feature annotation.</text>
</comment>
<comment type="similarity">
    <text evidence="18">Belongs to the NnrE/AIBP family.</text>
</comment>
<evidence type="ECO:0000256" key="3">
    <source>
        <dbReference type="ARBA" id="ARBA00006001"/>
    </source>
</evidence>
<proteinExistence type="inferred from homology"/>
<dbReference type="PROSITE" id="PS51385">
    <property type="entry name" value="YJEF_N"/>
    <property type="match status" value="1"/>
</dbReference>
<evidence type="ECO:0000256" key="17">
    <source>
        <dbReference type="HAMAP-Rule" id="MF_01965"/>
    </source>
</evidence>
<dbReference type="NCBIfam" id="TIGR00197">
    <property type="entry name" value="yjeF_nterm"/>
    <property type="match status" value="1"/>
</dbReference>
<dbReference type="GO" id="GO:0052855">
    <property type="term" value="F:ADP-dependent NAD(P)H-hydrate dehydratase activity"/>
    <property type="evidence" value="ECO:0007669"/>
    <property type="project" value="UniProtKB-UniRule"/>
</dbReference>
<comment type="cofactor">
    <cofactor evidence="18 19">
        <name>K(+)</name>
        <dbReference type="ChEBI" id="CHEBI:29103"/>
    </cofactor>
    <text evidence="18 19">Binds 1 potassium ion per subunit.</text>
</comment>
<name>A0A2A2AE70_9BURK</name>
<dbReference type="PROSITE" id="PS01050">
    <property type="entry name" value="YJEF_C_2"/>
    <property type="match status" value="1"/>
</dbReference>
<keyword evidence="6 17" id="KW-0547">Nucleotide-binding</keyword>
<evidence type="ECO:0000313" key="23">
    <source>
        <dbReference type="EMBL" id="PAT36073.1"/>
    </source>
</evidence>
<dbReference type="InterPro" id="IPR017953">
    <property type="entry name" value="Carbohydrate_kinase_pred_CS"/>
</dbReference>
<evidence type="ECO:0000256" key="4">
    <source>
        <dbReference type="ARBA" id="ARBA00009524"/>
    </source>
</evidence>
<comment type="cofactor">
    <cofactor evidence="17">
        <name>Mg(2+)</name>
        <dbReference type="ChEBI" id="CHEBI:18420"/>
    </cofactor>
</comment>
<feature type="binding site" evidence="18">
    <location>
        <position position="180"/>
    </location>
    <ligand>
        <name>(6S)-NADPHX</name>
        <dbReference type="ChEBI" id="CHEBI:64076"/>
    </ligand>
</feature>
<dbReference type="EMBL" id="NSJF01000001">
    <property type="protein sequence ID" value="PAT36073.1"/>
    <property type="molecule type" value="Genomic_DNA"/>
</dbReference>
<feature type="domain" description="YjeF N-terminal" evidence="22">
    <location>
        <begin position="40"/>
        <end position="237"/>
    </location>
</feature>
<feature type="region of interest" description="Disordered" evidence="20">
    <location>
        <begin position="1"/>
        <end position="28"/>
    </location>
</feature>
<comment type="caution">
    <text evidence="23">The sequence shown here is derived from an EMBL/GenBank/DDBJ whole genome shotgun (WGS) entry which is preliminary data.</text>
</comment>
<dbReference type="HAMAP" id="MF_01965">
    <property type="entry name" value="NADHX_dehydratase"/>
    <property type="match status" value="1"/>
</dbReference>
<feature type="binding site" evidence="18">
    <location>
        <begin position="151"/>
        <end position="157"/>
    </location>
    <ligand>
        <name>(6S)-NADPHX</name>
        <dbReference type="ChEBI" id="CHEBI:64076"/>
    </ligand>
</feature>
<evidence type="ECO:0000256" key="9">
    <source>
        <dbReference type="ARBA" id="ARBA00022958"/>
    </source>
</evidence>
<evidence type="ECO:0000256" key="11">
    <source>
        <dbReference type="ARBA" id="ARBA00023235"/>
    </source>
</evidence>
<keyword evidence="13" id="KW-0511">Multifunctional enzyme</keyword>
<evidence type="ECO:0000259" key="21">
    <source>
        <dbReference type="PROSITE" id="PS51383"/>
    </source>
</evidence>
<feature type="binding site" evidence="17">
    <location>
        <position position="462"/>
    </location>
    <ligand>
        <name>(6S)-NADPHX</name>
        <dbReference type="ChEBI" id="CHEBI:64076"/>
    </ligand>
</feature>
<accession>A0A2A2AE70</accession>
<evidence type="ECO:0000256" key="10">
    <source>
        <dbReference type="ARBA" id="ARBA00023027"/>
    </source>
</evidence>
<dbReference type="PANTHER" id="PTHR12592:SF0">
    <property type="entry name" value="ATP-DEPENDENT (S)-NAD(P)H-HYDRATE DEHYDRATASE"/>
    <property type="match status" value="1"/>
</dbReference>
<organism evidence="23 24">
    <name type="scientific">Vandammella animalimorsus</name>
    <dbReference type="NCBI Taxonomy" id="2029117"/>
    <lineage>
        <taxon>Bacteria</taxon>
        <taxon>Pseudomonadati</taxon>
        <taxon>Pseudomonadota</taxon>
        <taxon>Betaproteobacteria</taxon>
        <taxon>Burkholderiales</taxon>
        <taxon>Comamonadaceae</taxon>
        <taxon>Vandammella</taxon>
    </lineage>
</organism>
<evidence type="ECO:0000256" key="7">
    <source>
        <dbReference type="ARBA" id="ARBA00022840"/>
    </source>
</evidence>
<dbReference type="HAMAP" id="MF_01966">
    <property type="entry name" value="NADHX_epimerase"/>
    <property type="match status" value="1"/>
</dbReference>
<evidence type="ECO:0000256" key="6">
    <source>
        <dbReference type="ARBA" id="ARBA00022741"/>
    </source>
</evidence>
<comment type="catalytic activity">
    <reaction evidence="15 17 19">
        <text>(6S)-NADHX + ADP = AMP + phosphate + NADH + H(+)</text>
        <dbReference type="Rhea" id="RHEA:32223"/>
        <dbReference type="ChEBI" id="CHEBI:15378"/>
        <dbReference type="ChEBI" id="CHEBI:43474"/>
        <dbReference type="ChEBI" id="CHEBI:57945"/>
        <dbReference type="ChEBI" id="CHEBI:64074"/>
        <dbReference type="ChEBI" id="CHEBI:456215"/>
        <dbReference type="ChEBI" id="CHEBI:456216"/>
        <dbReference type="EC" id="4.2.1.136"/>
    </reaction>
</comment>
<dbReference type="GO" id="GO:0046496">
    <property type="term" value="P:nicotinamide nucleotide metabolic process"/>
    <property type="evidence" value="ECO:0007669"/>
    <property type="project" value="UniProtKB-UniRule"/>
</dbReference>
<dbReference type="GO" id="GO:0052856">
    <property type="term" value="F:NAD(P)HX epimerase activity"/>
    <property type="evidence" value="ECO:0007669"/>
    <property type="project" value="UniProtKB-UniRule"/>
</dbReference>
<dbReference type="Pfam" id="PF03853">
    <property type="entry name" value="YjeF_N"/>
    <property type="match status" value="1"/>
</dbReference>
<dbReference type="PANTHER" id="PTHR12592">
    <property type="entry name" value="ATP-DEPENDENT (S)-NAD(P)H-HYDRATE DEHYDRATASE FAMILY MEMBER"/>
    <property type="match status" value="1"/>
</dbReference>
<evidence type="ECO:0000256" key="19">
    <source>
        <dbReference type="PIRNR" id="PIRNR017184"/>
    </source>
</evidence>
<evidence type="ECO:0000256" key="12">
    <source>
        <dbReference type="ARBA" id="ARBA00023239"/>
    </source>
</evidence>
<reference evidence="23 24" key="1">
    <citation type="submission" date="2017-08" db="EMBL/GenBank/DDBJ databases">
        <title>WGS of Clinical strains of the CDC Group NO-1 linked to zoonotic infections in humans.</title>
        <authorList>
            <person name="Bernier A.-M."/>
            <person name="Bernard K."/>
        </authorList>
    </citation>
    <scope>NUCLEOTIDE SEQUENCE [LARGE SCALE GENOMIC DNA]</scope>
    <source>
        <strain evidence="23 24">NML03-0146</strain>
    </source>
</reference>
<feature type="domain" description="YjeF C-terminal" evidence="21">
    <location>
        <begin position="247"/>
        <end position="518"/>
    </location>
</feature>
<protein>
    <recommendedName>
        <fullName evidence="19">Bifunctional NAD(P)H-hydrate repair enzyme</fullName>
    </recommendedName>
    <alternativeName>
        <fullName evidence="19">Nicotinamide nucleotide repair protein</fullName>
    </alternativeName>
    <domain>
        <recommendedName>
            <fullName evidence="19">ADP-dependent (S)-NAD(P)H-hydrate dehydratase</fullName>
            <ecNumber evidence="19">4.2.1.136</ecNumber>
        </recommendedName>
        <alternativeName>
            <fullName evidence="19">ADP-dependent NAD(P)HX dehydratase</fullName>
        </alternativeName>
    </domain>
    <domain>
        <recommendedName>
            <fullName evidence="19">NAD(P)H-hydrate epimerase</fullName>
            <ecNumber evidence="19">5.1.99.6</ecNumber>
        </recommendedName>
    </domain>
</protein>
<keyword evidence="12 17" id="KW-0456">Lyase</keyword>
<keyword evidence="10 17" id="KW-0520">NAD</keyword>
<evidence type="ECO:0000256" key="8">
    <source>
        <dbReference type="ARBA" id="ARBA00022857"/>
    </source>
</evidence>
<dbReference type="GO" id="GO:0005524">
    <property type="term" value="F:ATP binding"/>
    <property type="evidence" value="ECO:0007669"/>
    <property type="project" value="UniProtKB-UniRule"/>
</dbReference>
<dbReference type="GO" id="GO:0110051">
    <property type="term" value="P:metabolite repair"/>
    <property type="evidence" value="ECO:0007669"/>
    <property type="project" value="TreeGrafter"/>
</dbReference>
<feature type="binding site" evidence="17">
    <location>
        <position position="461"/>
    </location>
    <ligand>
        <name>AMP</name>
        <dbReference type="ChEBI" id="CHEBI:456215"/>
    </ligand>
</feature>
<dbReference type="GO" id="GO:0046872">
    <property type="term" value="F:metal ion binding"/>
    <property type="evidence" value="ECO:0007669"/>
    <property type="project" value="UniProtKB-UniRule"/>
</dbReference>
<keyword evidence="8 17" id="KW-0521">NADP</keyword>
<gene>
    <name evidence="18" type="primary">nnrE</name>
    <name evidence="17" type="synonym">nnrD</name>
    <name evidence="23" type="ORF">CK620_02310</name>
</gene>
<dbReference type="InterPro" id="IPR030677">
    <property type="entry name" value="Nnr"/>
</dbReference>
<feature type="binding site" evidence="17">
    <location>
        <begin position="432"/>
        <end position="436"/>
    </location>
    <ligand>
        <name>AMP</name>
        <dbReference type="ChEBI" id="CHEBI:456215"/>
    </ligand>
</feature>